<dbReference type="SUPFAM" id="SSF53706">
    <property type="entry name" value="Formate dehydrogenase/DMSO reductase, domains 1-3"/>
    <property type="match status" value="1"/>
</dbReference>
<evidence type="ECO:0000256" key="6">
    <source>
        <dbReference type="ARBA" id="ARBA00023004"/>
    </source>
</evidence>
<evidence type="ECO:0000256" key="3">
    <source>
        <dbReference type="ARBA" id="ARBA00022505"/>
    </source>
</evidence>
<dbReference type="InterPro" id="IPR009010">
    <property type="entry name" value="Asp_de-COase-like_dom_sf"/>
</dbReference>
<organism evidence="9 10">
    <name type="scientific">Candidatus Accumulibacter phosphatis</name>
    <dbReference type="NCBI Taxonomy" id="327160"/>
    <lineage>
        <taxon>Bacteria</taxon>
        <taxon>Pseudomonadati</taxon>
        <taxon>Pseudomonadota</taxon>
        <taxon>Betaproteobacteria</taxon>
        <taxon>Candidatus Accumulibacter</taxon>
    </lineage>
</organism>
<dbReference type="InterPro" id="IPR050612">
    <property type="entry name" value="Prok_Mopterin_Oxidored"/>
</dbReference>
<proteinExistence type="inferred from homology"/>
<dbReference type="Gene3D" id="2.40.40.20">
    <property type="match status" value="1"/>
</dbReference>
<dbReference type="GO" id="GO:0046872">
    <property type="term" value="F:metal ion binding"/>
    <property type="evidence" value="ECO:0007669"/>
    <property type="project" value="UniProtKB-KW"/>
</dbReference>
<dbReference type="Pfam" id="PF00384">
    <property type="entry name" value="Molybdopterin"/>
    <property type="match status" value="1"/>
</dbReference>
<dbReference type="Gene3D" id="3.40.228.10">
    <property type="entry name" value="Dimethylsulfoxide Reductase, domain 2"/>
    <property type="match status" value="1"/>
</dbReference>
<comment type="similarity">
    <text evidence="2">Belongs to the prokaryotic molybdopterin-containing oxidoreductase family.</text>
</comment>
<dbReference type="GO" id="GO:0016491">
    <property type="term" value="F:oxidoreductase activity"/>
    <property type="evidence" value="ECO:0007669"/>
    <property type="project" value="UniProtKB-KW"/>
</dbReference>
<dbReference type="InterPro" id="IPR006963">
    <property type="entry name" value="Mopterin_OxRdtase_4Fe-4S_dom"/>
</dbReference>
<dbReference type="InterPro" id="IPR006655">
    <property type="entry name" value="Mopterin_OxRdtase_prok_CS"/>
</dbReference>
<dbReference type="SUPFAM" id="SSF50692">
    <property type="entry name" value="ADC-like"/>
    <property type="match status" value="1"/>
</dbReference>
<accession>A0A5S4ENX8</accession>
<evidence type="ECO:0000256" key="5">
    <source>
        <dbReference type="ARBA" id="ARBA00023002"/>
    </source>
</evidence>
<feature type="domain" description="4Fe-4S Mo/W bis-MGD-type" evidence="8">
    <location>
        <begin position="12"/>
        <end position="69"/>
    </location>
</feature>
<protein>
    <submittedName>
        <fullName evidence="9">Anaerobic dehydrogenase</fullName>
    </submittedName>
</protein>
<dbReference type="Gene3D" id="3.30.2070.10">
    <property type="entry name" value="Formate dehydrogenase/DMSO reductase"/>
    <property type="match status" value="1"/>
</dbReference>
<dbReference type="PANTHER" id="PTHR43742:SF6">
    <property type="entry name" value="OXIDOREDUCTASE YYAE-RELATED"/>
    <property type="match status" value="1"/>
</dbReference>
<dbReference type="GO" id="GO:0051536">
    <property type="term" value="F:iron-sulfur cluster binding"/>
    <property type="evidence" value="ECO:0007669"/>
    <property type="project" value="UniProtKB-KW"/>
</dbReference>
<dbReference type="PROSITE" id="PS51669">
    <property type="entry name" value="4FE4S_MOW_BIS_MGD"/>
    <property type="match status" value="1"/>
</dbReference>
<dbReference type="Pfam" id="PF04879">
    <property type="entry name" value="Molybdop_Fe4S4"/>
    <property type="match status" value="1"/>
</dbReference>
<name>A0A5S4ENX8_9PROT</name>
<keyword evidence="3" id="KW-0500">Molybdenum</keyword>
<evidence type="ECO:0000313" key="10">
    <source>
        <dbReference type="Proteomes" id="UP000306324"/>
    </source>
</evidence>
<dbReference type="RefSeq" id="WP_138677982.1">
    <property type="nucleotide sequence ID" value="NZ_SWAD01000034.1"/>
</dbReference>
<evidence type="ECO:0000259" key="8">
    <source>
        <dbReference type="PROSITE" id="PS51669"/>
    </source>
</evidence>
<dbReference type="Gene3D" id="2.20.25.90">
    <property type="entry name" value="ADC-like domains"/>
    <property type="match status" value="1"/>
</dbReference>
<keyword evidence="4" id="KW-0479">Metal-binding</keyword>
<comment type="cofactor">
    <cofactor evidence="1">
        <name>Mo-bis(molybdopterin guanine dinucleotide)</name>
        <dbReference type="ChEBI" id="CHEBI:60539"/>
    </cofactor>
</comment>
<dbReference type="InterPro" id="IPR037920">
    <property type="entry name" value="YoaE_C"/>
</dbReference>
<sequence length="693" mass="75128">MAHHPASAPAATHTVRGACPHDCPDTCALDVTVSSGRVVKVAGAADHPPTAGVLCTKVAFYPERIYHSERLLYPARRTTAKGPGAKFERISWDDALATIADRFRHITATDGAEAIVPYSYAGNSGMLGYGSMDRRFFHRLGASQLDRTICASAGALGYRATIGASVGFDAENVVDARLIILWGTNSVVSNLHFWRLVQEAKRRGARLIAIDPCRTTTADKCDQHIALLPGTDSALALGLMNVLIRDDLLDHDYIARHTLGFDALRQRVLEYPPERVAAICGIRSQEIEHLAHAYGSTRPAAIRTNYGINRTAGGGMALRSVACLPALTGAWRDAAGGVLLSSSGNYPVGTAALERPDLMPTPAPRTINMSTIGHALLRAQPPIKALFVYNSNPLAIAPQSAEVERGLARDDLFTVVHDLFQTDTADYADLLLPATSHMEQLDIHKSYGHLHLQVNQPAIAPLGEALPNTELFRRLARQMGFSETCFADSDEDLCHQAFDWSDPRLAGLSWERLKAEGHARLNLPPGEAPFAEGGFPTPSGKCEFFSEMLAGAGLDPLPTFIEPHEWRQSPLAAQFPLALITPPARNFLNTSFANSPRFLAQEKSPALHIHPVDAAARGIANDSPLRIHNHRGEFRARAVVSDRIRPGVAMATSIWWRKLSPDGRNCNQVTSQALTEMGGGATFYDCLVEVELG</sequence>
<dbReference type="AlphaFoldDB" id="A0A5S4ENX8"/>
<dbReference type="Proteomes" id="UP000306324">
    <property type="component" value="Unassembled WGS sequence"/>
</dbReference>
<dbReference type="Gene3D" id="3.40.50.740">
    <property type="match status" value="1"/>
</dbReference>
<evidence type="ECO:0000256" key="7">
    <source>
        <dbReference type="ARBA" id="ARBA00023014"/>
    </source>
</evidence>
<dbReference type="CDD" id="cd02786">
    <property type="entry name" value="MopB_CT_3"/>
    <property type="match status" value="1"/>
</dbReference>
<evidence type="ECO:0000256" key="1">
    <source>
        <dbReference type="ARBA" id="ARBA00001942"/>
    </source>
</evidence>
<evidence type="ECO:0000256" key="2">
    <source>
        <dbReference type="ARBA" id="ARBA00010312"/>
    </source>
</evidence>
<keyword evidence="10" id="KW-1185">Reference proteome</keyword>
<keyword evidence="6" id="KW-0408">Iron</keyword>
<keyword evidence="5" id="KW-0560">Oxidoreductase</keyword>
<dbReference type="EMBL" id="SWAD01000034">
    <property type="protein sequence ID" value="TMQ77035.1"/>
    <property type="molecule type" value="Genomic_DNA"/>
</dbReference>
<gene>
    <name evidence="9" type="ORF">ACCUM_3646</name>
</gene>
<dbReference type="PANTHER" id="PTHR43742">
    <property type="entry name" value="TRIMETHYLAMINE-N-OXIDE REDUCTASE"/>
    <property type="match status" value="1"/>
</dbReference>
<dbReference type="SMART" id="SM00926">
    <property type="entry name" value="Molybdop_Fe4S4"/>
    <property type="match status" value="1"/>
</dbReference>
<evidence type="ECO:0000256" key="4">
    <source>
        <dbReference type="ARBA" id="ARBA00022723"/>
    </source>
</evidence>
<dbReference type="Pfam" id="PF01568">
    <property type="entry name" value="Molydop_binding"/>
    <property type="match status" value="1"/>
</dbReference>
<keyword evidence="7" id="KW-0411">Iron-sulfur</keyword>
<dbReference type="InterPro" id="IPR006657">
    <property type="entry name" value="MoPterin_dinucl-bd_dom"/>
</dbReference>
<dbReference type="GO" id="GO:0043546">
    <property type="term" value="F:molybdopterin cofactor binding"/>
    <property type="evidence" value="ECO:0007669"/>
    <property type="project" value="InterPro"/>
</dbReference>
<dbReference type="OrthoDB" id="9815647at2"/>
<dbReference type="InterPro" id="IPR006656">
    <property type="entry name" value="Mopterin_OxRdtase"/>
</dbReference>
<dbReference type="CDD" id="cd02766">
    <property type="entry name" value="MopB_3"/>
    <property type="match status" value="1"/>
</dbReference>
<evidence type="ECO:0000313" key="9">
    <source>
        <dbReference type="EMBL" id="TMQ77035.1"/>
    </source>
</evidence>
<dbReference type="PROSITE" id="PS00490">
    <property type="entry name" value="MOLYBDOPTERIN_PROK_2"/>
    <property type="match status" value="1"/>
</dbReference>
<reference evidence="9 10" key="1">
    <citation type="submission" date="2019-04" db="EMBL/GenBank/DDBJ databases">
        <title>A novel phosphate-accumulating bacterium identified in bioreactor for phosphate removal from wastewater.</title>
        <authorList>
            <person name="Kotlyarov R.Y."/>
            <person name="Beletsky A.V."/>
            <person name="Kallistova A.Y."/>
            <person name="Dorofeev A.G."/>
            <person name="Nikolaev Y.Y."/>
            <person name="Pimenov N.V."/>
            <person name="Ravin N.V."/>
            <person name="Mardanov A.V."/>
        </authorList>
    </citation>
    <scope>NUCLEOTIDE SEQUENCE [LARGE SCALE GENOMIC DNA]</scope>
    <source>
        <strain evidence="9 10">Bin19</strain>
    </source>
</reference>
<comment type="caution">
    <text evidence="9">The sequence shown here is derived from an EMBL/GenBank/DDBJ whole genome shotgun (WGS) entry which is preliminary data.</text>
</comment>